<protein>
    <submittedName>
        <fullName evidence="1">Uncharacterized protein</fullName>
    </submittedName>
</protein>
<keyword evidence="2" id="KW-1185">Reference proteome</keyword>
<dbReference type="AlphaFoldDB" id="A0ABD0LB96"/>
<organism evidence="1 2">
    <name type="scientific">Batillaria attramentaria</name>
    <dbReference type="NCBI Taxonomy" id="370345"/>
    <lineage>
        <taxon>Eukaryota</taxon>
        <taxon>Metazoa</taxon>
        <taxon>Spiralia</taxon>
        <taxon>Lophotrochozoa</taxon>
        <taxon>Mollusca</taxon>
        <taxon>Gastropoda</taxon>
        <taxon>Caenogastropoda</taxon>
        <taxon>Sorbeoconcha</taxon>
        <taxon>Cerithioidea</taxon>
        <taxon>Batillariidae</taxon>
        <taxon>Batillaria</taxon>
    </lineage>
</organism>
<evidence type="ECO:0000313" key="2">
    <source>
        <dbReference type="Proteomes" id="UP001519460"/>
    </source>
</evidence>
<comment type="caution">
    <text evidence="1">The sequence shown here is derived from an EMBL/GenBank/DDBJ whole genome shotgun (WGS) entry which is preliminary data.</text>
</comment>
<proteinExistence type="predicted"/>
<evidence type="ECO:0000313" key="1">
    <source>
        <dbReference type="EMBL" id="KAK7496841.1"/>
    </source>
</evidence>
<sequence>MWIGLTVNSKTLSHCSQFLVCLATDIVYTSVYSTPRLKVAELDHQNTPALLKLLCAQVSTRPSINTVPSVTVKGEKRVRRSGAHARAWHLTVSQPVAGRSKRSRAGWPVFEIIDFCSLDSPSFFVGPCQLPGEGAVQID</sequence>
<dbReference type="Proteomes" id="UP001519460">
    <property type="component" value="Unassembled WGS sequence"/>
</dbReference>
<accession>A0ABD0LB96</accession>
<name>A0ABD0LB96_9CAEN</name>
<dbReference type="EMBL" id="JACVVK020000063">
    <property type="protein sequence ID" value="KAK7496841.1"/>
    <property type="molecule type" value="Genomic_DNA"/>
</dbReference>
<reference evidence="1 2" key="1">
    <citation type="journal article" date="2023" name="Sci. Data">
        <title>Genome assembly of the Korean intertidal mud-creeper Batillaria attramentaria.</title>
        <authorList>
            <person name="Patra A.K."/>
            <person name="Ho P.T."/>
            <person name="Jun S."/>
            <person name="Lee S.J."/>
            <person name="Kim Y."/>
            <person name="Won Y.J."/>
        </authorList>
    </citation>
    <scope>NUCLEOTIDE SEQUENCE [LARGE SCALE GENOMIC DNA]</scope>
    <source>
        <strain evidence="1">Wonlab-2016</strain>
    </source>
</reference>
<gene>
    <name evidence="1" type="ORF">BaRGS_00011821</name>
</gene>